<dbReference type="Proteomes" id="UP001151760">
    <property type="component" value="Unassembled WGS sequence"/>
</dbReference>
<evidence type="ECO:0000256" key="1">
    <source>
        <dbReference type="SAM" id="MobiDB-lite"/>
    </source>
</evidence>
<feature type="region of interest" description="Disordered" evidence="1">
    <location>
        <begin position="174"/>
        <end position="215"/>
    </location>
</feature>
<keyword evidence="3" id="KW-1185">Reference proteome</keyword>
<reference evidence="2" key="2">
    <citation type="submission" date="2022-01" db="EMBL/GenBank/DDBJ databases">
        <authorList>
            <person name="Yamashiro T."/>
            <person name="Shiraishi A."/>
            <person name="Satake H."/>
            <person name="Nakayama K."/>
        </authorList>
    </citation>
    <scope>NUCLEOTIDE SEQUENCE</scope>
</reference>
<organism evidence="2 3">
    <name type="scientific">Tanacetum coccineum</name>
    <dbReference type="NCBI Taxonomy" id="301880"/>
    <lineage>
        <taxon>Eukaryota</taxon>
        <taxon>Viridiplantae</taxon>
        <taxon>Streptophyta</taxon>
        <taxon>Embryophyta</taxon>
        <taxon>Tracheophyta</taxon>
        <taxon>Spermatophyta</taxon>
        <taxon>Magnoliopsida</taxon>
        <taxon>eudicotyledons</taxon>
        <taxon>Gunneridae</taxon>
        <taxon>Pentapetalae</taxon>
        <taxon>asterids</taxon>
        <taxon>campanulids</taxon>
        <taxon>Asterales</taxon>
        <taxon>Asteraceae</taxon>
        <taxon>Asteroideae</taxon>
        <taxon>Anthemideae</taxon>
        <taxon>Anthemidinae</taxon>
        <taxon>Tanacetum</taxon>
    </lineage>
</organism>
<gene>
    <name evidence="2" type="ORF">Tco_1124772</name>
</gene>
<reference evidence="2" key="1">
    <citation type="journal article" date="2022" name="Int. J. Mol. Sci.">
        <title>Draft Genome of Tanacetum Coccineum: Genomic Comparison of Closely Related Tanacetum-Family Plants.</title>
        <authorList>
            <person name="Yamashiro T."/>
            <person name="Shiraishi A."/>
            <person name="Nakayama K."/>
            <person name="Satake H."/>
        </authorList>
    </citation>
    <scope>NUCLEOTIDE SEQUENCE</scope>
</reference>
<dbReference type="EMBL" id="BQNB010021623">
    <property type="protein sequence ID" value="GJU08342.1"/>
    <property type="molecule type" value="Genomic_DNA"/>
</dbReference>
<name>A0ABQ5J9W1_9ASTR</name>
<feature type="compositionally biased region" description="Basic and acidic residues" evidence="1">
    <location>
        <begin position="192"/>
        <end position="215"/>
    </location>
</feature>
<evidence type="ECO:0000313" key="3">
    <source>
        <dbReference type="Proteomes" id="UP001151760"/>
    </source>
</evidence>
<proteinExistence type="predicted"/>
<evidence type="ECO:0000313" key="2">
    <source>
        <dbReference type="EMBL" id="GJU08342.1"/>
    </source>
</evidence>
<comment type="caution">
    <text evidence="2">The sequence shown here is derived from an EMBL/GenBank/DDBJ whole genome shotgun (WGS) entry which is preliminary data.</text>
</comment>
<protein>
    <submittedName>
        <fullName evidence="2">Uncharacterized protein</fullName>
    </submittedName>
</protein>
<sequence>MDKDSGHIVAASTVPMLKLENGNAPPITKVVEGIPNEHRLKFNSIKDAKSLLQAVEKRFGGNAATKKTQWKQYENFTASSSEVNKPEIDTSIFTKIDDIDKDAEITLIDETQGMYGDDLMFDTSVLDVTTAGEVVTTTSPTELTTADDLTLAHTLIEIRSAKSKVKGVVIGEQSESTTNIRPQQLPLKDKRKGIMKEPEKPTKKKDQIRHDEEVA</sequence>
<accession>A0ABQ5J9W1</accession>